<dbReference type="InterPro" id="IPR005828">
    <property type="entry name" value="MFS_sugar_transport-like"/>
</dbReference>
<dbReference type="GO" id="GO:0022857">
    <property type="term" value="F:transmembrane transporter activity"/>
    <property type="evidence" value="ECO:0007669"/>
    <property type="project" value="InterPro"/>
</dbReference>
<feature type="transmembrane region" description="Helical" evidence="5">
    <location>
        <begin position="385"/>
        <end position="409"/>
    </location>
</feature>
<evidence type="ECO:0000256" key="2">
    <source>
        <dbReference type="ARBA" id="ARBA00022692"/>
    </source>
</evidence>
<name>A0AAN9TKM2_9HEMI</name>
<feature type="transmembrane region" description="Helical" evidence="5">
    <location>
        <begin position="484"/>
        <end position="505"/>
    </location>
</feature>
<feature type="transmembrane region" description="Helical" evidence="5">
    <location>
        <begin position="149"/>
        <end position="176"/>
    </location>
</feature>
<feature type="transmembrane region" description="Helical" evidence="5">
    <location>
        <begin position="460"/>
        <end position="478"/>
    </location>
</feature>
<dbReference type="GO" id="GO:0016020">
    <property type="term" value="C:membrane"/>
    <property type="evidence" value="ECO:0007669"/>
    <property type="project" value="UniProtKB-SubCell"/>
</dbReference>
<keyword evidence="8" id="KW-1185">Reference proteome</keyword>
<feature type="transmembrane region" description="Helical" evidence="5">
    <location>
        <begin position="41"/>
        <end position="61"/>
    </location>
</feature>
<dbReference type="InterPro" id="IPR050549">
    <property type="entry name" value="MFS_Trehalose_Transporter"/>
</dbReference>
<dbReference type="Gene3D" id="1.20.1250.20">
    <property type="entry name" value="MFS general substrate transporter like domains"/>
    <property type="match status" value="2"/>
</dbReference>
<comment type="subcellular location">
    <subcellularLocation>
        <location evidence="1">Membrane</location>
        <topology evidence="1">Multi-pass membrane protein</topology>
    </subcellularLocation>
</comment>
<sequence>MSVVMQTCGAILFYMQSIDGLISPLNSTVKSEIFPHSVKGVGNGFCVICEAITLIISNQVYIHVIVLENLGLAFNFVLFAVTLAILAAVVYFWLGNWLPNSMLFLTQAHHEPSLTLEQCTHLTTFNEMGKILSILGGGYVANKFGRKKILIFMVSVNFISWILLCSSTSIMFIYLARCLAGSPEGLFSVIGSISVAELSSPKYRGLFSSILSVSFNLGLLFEAFLSAVFSSYKMLNLVNAAVSFCSMPTVLWFLESPYYLVHSHNARKAENNLRKVRPVSSEASFRKEFDAIKESVEGQGSLAEEEGRWWQLLKKKPIRKALFCSVVVSLTPAVSGNPQIRMFMSVVFPSNEFVSNSSYPLVFYAAAFAGSLLSILVLKYSPRRLLGIVSCAIVCILHCVICACCFFYEQNGDPLWKWAFLGCNLFLVALQAAIFTPLFDALRAEILPYSVREMGNSFGLVIRSLVLMASYRLFILMNESVGLFSNYIFFAVCAAMATVFAYALLPETTGKSLTDVQRELENNNRGKRVVEKY</sequence>
<feature type="transmembrane region" description="Helical" evidence="5">
    <location>
        <begin position="206"/>
        <end position="229"/>
    </location>
</feature>
<dbReference type="SUPFAM" id="SSF103473">
    <property type="entry name" value="MFS general substrate transporter"/>
    <property type="match status" value="1"/>
</dbReference>
<evidence type="ECO:0000256" key="3">
    <source>
        <dbReference type="ARBA" id="ARBA00022989"/>
    </source>
</evidence>
<dbReference type="Pfam" id="PF00083">
    <property type="entry name" value="Sugar_tr"/>
    <property type="match status" value="1"/>
</dbReference>
<dbReference type="PROSITE" id="PS50850">
    <property type="entry name" value="MFS"/>
    <property type="match status" value="1"/>
</dbReference>
<keyword evidence="3 5" id="KW-1133">Transmembrane helix</keyword>
<evidence type="ECO:0000256" key="5">
    <source>
        <dbReference type="SAM" id="Phobius"/>
    </source>
</evidence>
<evidence type="ECO:0000256" key="4">
    <source>
        <dbReference type="ARBA" id="ARBA00023136"/>
    </source>
</evidence>
<evidence type="ECO:0000259" key="6">
    <source>
        <dbReference type="PROSITE" id="PS50850"/>
    </source>
</evidence>
<organism evidence="7 8">
    <name type="scientific">Parthenolecanium corni</name>
    <dbReference type="NCBI Taxonomy" id="536013"/>
    <lineage>
        <taxon>Eukaryota</taxon>
        <taxon>Metazoa</taxon>
        <taxon>Ecdysozoa</taxon>
        <taxon>Arthropoda</taxon>
        <taxon>Hexapoda</taxon>
        <taxon>Insecta</taxon>
        <taxon>Pterygota</taxon>
        <taxon>Neoptera</taxon>
        <taxon>Paraneoptera</taxon>
        <taxon>Hemiptera</taxon>
        <taxon>Sternorrhyncha</taxon>
        <taxon>Coccoidea</taxon>
        <taxon>Coccidae</taxon>
        <taxon>Parthenolecanium</taxon>
    </lineage>
</organism>
<dbReference type="PANTHER" id="PTHR48021:SF1">
    <property type="entry name" value="GH07001P-RELATED"/>
    <property type="match status" value="1"/>
</dbReference>
<keyword evidence="4 5" id="KW-0472">Membrane</keyword>
<evidence type="ECO:0000256" key="1">
    <source>
        <dbReference type="ARBA" id="ARBA00004141"/>
    </source>
</evidence>
<proteinExistence type="predicted"/>
<reference evidence="7 8" key="1">
    <citation type="submission" date="2024-03" db="EMBL/GenBank/DDBJ databases">
        <title>Adaptation during the transition from Ophiocordyceps entomopathogen to insect associate is accompanied by gene loss and intensified selection.</title>
        <authorList>
            <person name="Ward C.M."/>
            <person name="Onetto C.A."/>
            <person name="Borneman A.R."/>
        </authorList>
    </citation>
    <scope>NUCLEOTIDE SEQUENCE [LARGE SCALE GENOMIC DNA]</scope>
    <source>
        <strain evidence="7">AWRI1</strain>
        <tissue evidence="7">Single Adult Female</tissue>
    </source>
</reference>
<dbReference type="AlphaFoldDB" id="A0AAN9TKM2"/>
<evidence type="ECO:0000313" key="8">
    <source>
        <dbReference type="Proteomes" id="UP001367676"/>
    </source>
</evidence>
<accession>A0AAN9TKM2</accession>
<gene>
    <name evidence="7" type="ORF">V9T40_008296</name>
</gene>
<dbReference type="PANTHER" id="PTHR48021">
    <property type="match status" value="1"/>
</dbReference>
<feature type="domain" description="Major facilitator superfamily (MFS) profile" evidence="6">
    <location>
        <begin position="68"/>
        <end position="509"/>
    </location>
</feature>
<feature type="transmembrane region" description="Helical" evidence="5">
    <location>
        <begin position="415"/>
        <end position="439"/>
    </location>
</feature>
<dbReference type="EMBL" id="JBBCAQ010000010">
    <property type="protein sequence ID" value="KAK7600855.1"/>
    <property type="molecule type" value="Genomic_DNA"/>
</dbReference>
<feature type="transmembrane region" description="Helical" evidence="5">
    <location>
        <begin position="360"/>
        <end position="378"/>
    </location>
</feature>
<dbReference type="Proteomes" id="UP001367676">
    <property type="component" value="Unassembled WGS sequence"/>
</dbReference>
<feature type="transmembrane region" description="Helical" evidence="5">
    <location>
        <begin position="73"/>
        <end position="94"/>
    </location>
</feature>
<dbReference type="InterPro" id="IPR036259">
    <property type="entry name" value="MFS_trans_sf"/>
</dbReference>
<dbReference type="InterPro" id="IPR020846">
    <property type="entry name" value="MFS_dom"/>
</dbReference>
<keyword evidence="2 5" id="KW-0812">Transmembrane</keyword>
<evidence type="ECO:0000313" key="7">
    <source>
        <dbReference type="EMBL" id="KAK7600855.1"/>
    </source>
</evidence>
<protein>
    <recommendedName>
        <fullName evidence="6">Major facilitator superfamily (MFS) profile domain-containing protein</fullName>
    </recommendedName>
</protein>
<comment type="caution">
    <text evidence="7">The sequence shown here is derived from an EMBL/GenBank/DDBJ whole genome shotgun (WGS) entry which is preliminary data.</text>
</comment>